<reference evidence="8" key="1">
    <citation type="journal article" date="2019" name="Int. J. Syst. Evol. Microbiol.">
        <title>The Global Catalogue of Microorganisms (GCM) 10K type strain sequencing project: providing services to taxonomists for standard genome sequencing and annotation.</title>
        <authorList>
            <consortium name="The Broad Institute Genomics Platform"/>
            <consortium name="The Broad Institute Genome Sequencing Center for Infectious Disease"/>
            <person name="Wu L."/>
            <person name="Ma J."/>
        </authorList>
    </citation>
    <scope>NUCLEOTIDE SEQUENCE [LARGE SCALE GENOMIC DNA]</scope>
    <source>
        <strain evidence="8">JCM 31696</strain>
    </source>
</reference>
<dbReference type="Proteomes" id="UP001597083">
    <property type="component" value="Unassembled WGS sequence"/>
</dbReference>
<feature type="region of interest" description="Disordered" evidence="5">
    <location>
        <begin position="67"/>
        <end position="87"/>
    </location>
</feature>
<dbReference type="EMBL" id="JBHTIR010003778">
    <property type="protein sequence ID" value="MFD0855767.1"/>
    <property type="molecule type" value="Genomic_DNA"/>
</dbReference>
<organism evidence="7 8">
    <name type="scientific">Actinomadura adrarensis</name>
    <dbReference type="NCBI Taxonomy" id="1819600"/>
    <lineage>
        <taxon>Bacteria</taxon>
        <taxon>Bacillati</taxon>
        <taxon>Actinomycetota</taxon>
        <taxon>Actinomycetes</taxon>
        <taxon>Streptosporangiales</taxon>
        <taxon>Thermomonosporaceae</taxon>
        <taxon>Actinomadura</taxon>
    </lineage>
</organism>
<evidence type="ECO:0000256" key="3">
    <source>
        <dbReference type="PROSITE-ProRule" id="PRU01331"/>
    </source>
</evidence>
<proteinExistence type="inferred from homology"/>
<dbReference type="InterPro" id="IPR014746">
    <property type="entry name" value="Gln_synth/guanido_kin_cat_dom"/>
</dbReference>
<feature type="non-terminal residue" evidence="7">
    <location>
        <position position="1"/>
    </location>
</feature>
<evidence type="ECO:0000256" key="5">
    <source>
        <dbReference type="SAM" id="MobiDB-lite"/>
    </source>
</evidence>
<evidence type="ECO:0000256" key="2">
    <source>
        <dbReference type="ARBA" id="ARBA00022598"/>
    </source>
</evidence>
<sequence>TVTGYKRYRANSLAPDRVNWGRDQRGAMIRVSGADGDPNTHLENRVGESAANPYLYTASQILSGLDGVRLGQEPPAPTDEPYSTDAPTLPKTLAEAAEAFEASAFYRKAIGDEFVDFLVAHKRNEAARYEASELSRVTDPDAVSEWEQREYFDLH</sequence>
<dbReference type="PANTHER" id="PTHR43785:SF12">
    <property type="entry name" value="TYPE-1 GLUTAMINE SYNTHETASE 2"/>
    <property type="match status" value="1"/>
</dbReference>
<comment type="caution">
    <text evidence="7">The sequence shown here is derived from an EMBL/GenBank/DDBJ whole genome shotgun (WGS) entry which is preliminary data.</text>
</comment>
<evidence type="ECO:0000259" key="6">
    <source>
        <dbReference type="PROSITE" id="PS51987"/>
    </source>
</evidence>
<dbReference type="PROSITE" id="PS51987">
    <property type="entry name" value="GS_CATALYTIC"/>
    <property type="match status" value="1"/>
</dbReference>
<name>A0ABW3CQ72_9ACTN</name>
<protein>
    <recommendedName>
        <fullName evidence="6">GS catalytic domain-containing protein</fullName>
    </recommendedName>
</protein>
<dbReference type="PANTHER" id="PTHR43785">
    <property type="entry name" value="GAMMA-GLUTAMYLPUTRESCINE SYNTHETASE"/>
    <property type="match status" value="1"/>
</dbReference>
<dbReference type="InterPro" id="IPR008146">
    <property type="entry name" value="Gln_synth_cat_dom"/>
</dbReference>
<comment type="similarity">
    <text evidence="1 3 4">Belongs to the glutamine synthetase family.</text>
</comment>
<feature type="domain" description="GS catalytic" evidence="6">
    <location>
        <begin position="1"/>
        <end position="155"/>
    </location>
</feature>
<dbReference type="Gene3D" id="3.30.590.10">
    <property type="entry name" value="Glutamine synthetase/guanido kinase, catalytic domain"/>
    <property type="match status" value="1"/>
</dbReference>
<evidence type="ECO:0000256" key="1">
    <source>
        <dbReference type="ARBA" id="ARBA00009897"/>
    </source>
</evidence>
<dbReference type="SUPFAM" id="SSF55931">
    <property type="entry name" value="Glutamine synthetase/guanido kinase"/>
    <property type="match status" value="1"/>
</dbReference>
<accession>A0ABW3CQ72</accession>
<gene>
    <name evidence="7" type="ORF">ACFQ07_26230</name>
</gene>
<dbReference type="Pfam" id="PF00120">
    <property type="entry name" value="Gln-synt_C"/>
    <property type="match status" value="1"/>
</dbReference>
<evidence type="ECO:0000256" key="4">
    <source>
        <dbReference type="RuleBase" id="RU000384"/>
    </source>
</evidence>
<evidence type="ECO:0000313" key="7">
    <source>
        <dbReference type="EMBL" id="MFD0855767.1"/>
    </source>
</evidence>
<keyword evidence="8" id="KW-1185">Reference proteome</keyword>
<keyword evidence="2" id="KW-0436">Ligase</keyword>
<evidence type="ECO:0000313" key="8">
    <source>
        <dbReference type="Proteomes" id="UP001597083"/>
    </source>
</evidence>